<dbReference type="Pfam" id="PF00239">
    <property type="entry name" value="Resolvase"/>
    <property type="match status" value="1"/>
</dbReference>
<dbReference type="PANTHER" id="PTHR30461:SF2">
    <property type="entry name" value="SERINE RECOMBINASE PINE-RELATED"/>
    <property type="match status" value="1"/>
</dbReference>
<evidence type="ECO:0000313" key="10">
    <source>
        <dbReference type="Proteomes" id="UP000270524"/>
    </source>
</evidence>
<dbReference type="GO" id="GO:0000150">
    <property type="term" value="F:DNA strand exchange activity"/>
    <property type="evidence" value="ECO:0007669"/>
    <property type="project" value="InterPro"/>
</dbReference>
<dbReference type="GO" id="GO:0003677">
    <property type="term" value="F:DNA binding"/>
    <property type="evidence" value="ECO:0007669"/>
    <property type="project" value="UniProtKB-KW"/>
</dbReference>
<evidence type="ECO:0000256" key="1">
    <source>
        <dbReference type="ARBA" id="ARBA00022908"/>
    </source>
</evidence>
<evidence type="ECO:0000256" key="2">
    <source>
        <dbReference type="ARBA" id="ARBA00023125"/>
    </source>
</evidence>
<evidence type="ECO:0000313" key="7">
    <source>
        <dbReference type="EMBL" id="RMN83718.1"/>
    </source>
</evidence>
<dbReference type="InterPro" id="IPR006118">
    <property type="entry name" value="Recombinase_CS"/>
</dbReference>
<gene>
    <name evidence="8" type="ORF">ALQ51_01585</name>
    <name evidence="7" type="ORF">ALQ53_101461</name>
</gene>
<protein>
    <submittedName>
        <fullName evidence="7">Site-specific recombinase</fullName>
    </submittedName>
</protein>
<dbReference type="EMBL" id="RBPH01000064">
    <property type="protein sequence ID" value="RMN83718.1"/>
    <property type="molecule type" value="Genomic_DNA"/>
</dbReference>
<keyword evidence="3" id="KW-0233">DNA recombination</keyword>
<dbReference type="PROSITE" id="PS00397">
    <property type="entry name" value="RECOMBINASES_1"/>
    <property type="match status" value="1"/>
</dbReference>
<reference evidence="9 10" key="1">
    <citation type="submission" date="2018-08" db="EMBL/GenBank/DDBJ databases">
        <title>Recombination of ecologically and evolutionarily significant loci maintains genetic cohesion in the Pseudomonas syringae species complex.</title>
        <authorList>
            <person name="Dillon M."/>
            <person name="Thakur S."/>
            <person name="Almeida R.N.D."/>
            <person name="Weir B.S."/>
            <person name="Guttman D.S."/>
        </authorList>
    </citation>
    <scope>NUCLEOTIDE SEQUENCE [LARGE SCALE GENOMIC DNA]</scope>
    <source>
        <strain evidence="7 9">ICMP 15201</strain>
        <strain evidence="8 10">ICMP 15203</strain>
    </source>
</reference>
<dbReference type="Proteomes" id="UP000269335">
    <property type="component" value="Unassembled WGS sequence"/>
</dbReference>
<proteinExistence type="predicted"/>
<evidence type="ECO:0000256" key="4">
    <source>
        <dbReference type="PIRSR" id="PIRSR606118-50"/>
    </source>
</evidence>
<dbReference type="InterPro" id="IPR036162">
    <property type="entry name" value="Resolvase-like_N_sf"/>
</dbReference>
<dbReference type="InterPro" id="IPR050639">
    <property type="entry name" value="SSR_resolvase"/>
</dbReference>
<dbReference type="GO" id="GO:0015074">
    <property type="term" value="P:DNA integration"/>
    <property type="evidence" value="ECO:0007669"/>
    <property type="project" value="UniProtKB-KW"/>
</dbReference>
<evidence type="ECO:0000256" key="5">
    <source>
        <dbReference type="PROSITE-ProRule" id="PRU10137"/>
    </source>
</evidence>
<dbReference type="RefSeq" id="WP_007248703.1">
    <property type="nucleotide sequence ID" value="NZ_CP178532.1"/>
</dbReference>
<evidence type="ECO:0000313" key="9">
    <source>
        <dbReference type="Proteomes" id="UP000269335"/>
    </source>
</evidence>
<dbReference type="EMBL" id="RBPJ01000023">
    <property type="protein sequence ID" value="RMO04303.1"/>
    <property type="molecule type" value="Genomic_DNA"/>
</dbReference>
<dbReference type="PROSITE" id="PS51736">
    <property type="entry name" value="RECOMBINASES_3"/>
    <property type="match status" value="1"/>
</dbReference>
<dbReference type="PANTHER" id="PTHR30461">
    <property type="entry name" value="DNA-INVERTASE FROM LAMBDOID PROPHAGE"/>
    <property type="match status" value="1"/>
</dbReference>
<name>A0A3M3S6I1_PSECA</name>
<keyword evidence="1" id="KW-0229">DNA integration</keyword>
<dbReference type="Gene3D" id="3.40.50.1390">
    <property type="entry name" value="Resolvase, N-terminal catalytic domain"/>
    <property type="match status" value="1"/>
</dbReference>
<accession>A0A3M3S6I1</accession>
<dbReference type="AlphaFoldDB" id="A0A3M3S6I1"/>
<organism evidence="8 10">
    <name type="scientific">Pseudomonas cannabina</name>
    <dbReference type="NCBI Taxonomy" id="86840"/>
    <lineage>
        <taxon>Bacteria</taxon>
        <taxon>Pseudomonadati</taxon>
        <taxon>Pseudomonadota</taxon>
        <taxon>Gammaproteobacteria</taxon>
        <taxon>Pseudomonadales</taxon>
        <taxon>Pseudomonadaceae</taxon>
        <taxon>Pseudomonas</taxon>
    </lineage>
</organism>
<dbReference type="InterPro" id="IPR006119">
    <property type="entry name" value="Resolv_N"/>
</dbReference>
<dbReference type="Proteomes" id="UP000270524">
    <property type="component" value="Unassembled WGS sequence"/>
</dbReference>
<comment type="caution">
    <text evidence="8">The sequence shown here is derived from an EMBL/GenBank/DDBJ whole genome shotgun (WGS) entry which is preliminary data.</text>
</comment>
<dbReference type="SUPFAM" id="SSF53041">
    <property type="entry name" value="Resolvase-like"/>
    <property type="match status" value="1"/>
</dbReference>
<keyword evidence="2" id="KW-0238">DNA-binding</keyword>
<evidence type="ECO:0000313" key="8">
    <source>
        <dbReference type="EMBL" id="RMO04303.1"/>
    </source>
</evidence>
<dbReference type="GeneID" id="64467156"/>
<evidence type="ECO:0000259" key="6">
    <source>
        <dbReference type="PROSITE" id="PS51736"/>
    </source>
</evidence>
<evidence type="ECO:0000256" key="3">
    <source>
        <dbReference type="ARBA" id="ARBA00023172"/>
    </source>
</evidence>
<sequence>MSRTFLYARVSTSNQFTENQLQEVKAAGFDVQASRVVQETISGSIAASERPGFQKLMDRMESGDVLIVTKLDRLGRNAMDVRQTVERLAEGGIRVHCLALGGVDLTSAAGKMTMQVLGAVAEFERDLLIERTQQGLTRAKAEGKKLGRPEATDTTASVHRLKAMDMTQAQVAAELGIGIATVKRHWNKV</sequence>
<feature type="active site" description="O-(5'-phospho-DNA)-serine intermediate" evidence="4 5">
    <location>
        <position position="11"/>
    </location>
</feature>
<dbReference type="CDD" id="cd03768">
    <property type="entry name" value="SR_ResInv"/>
    <property type="match status" value="1"/>
</dbReference>
<dbReference type="PROSITE" id="PS00398">
    <property type="entry name" value="RECOMBINASES_2"/>
    <property type="match status" value="1"/>
</dbReference>
<feature type="domain" description="Resolvase/invertase-type recombinase catalytic" evidence="6">
    <location>
        <begin position="3"/>
        <end position="143"/>
    </location>
</feature>
<dbReference type="SMART" id="SM00857">
    <property type="entry name" value="Resolvase"/>
    <property type="match status" value="1"/>
</dbReference>